<keyword evidence="3" id="KW-1185">Reference proteome</keyword>
<evidence type="ECO:0000313" key="3">
    <source>
        <dbReference type="Proteomes" id="UP000316196"/>
    </source>
</evidence>
<proteinExistence type="predicted"/>
<dbReference type="InterPro" id="IPR003848">
    <property type="entry name" value="DUF218"/>
</dbReference>
<reference evidence="2 3" key="1">
    <citation type="submission" date="2019-06" db="EMBL/GenBank/DDBJ databases">
        <title>Sequencing the genomes of 1000 actinobacteria strains.</title>
        <authorList>
            <person name="Klenk H.-P."/>
        </authorList>
    </citation>
    <scope>NUCLEOTIDE SEQUENCE [LARGE SCALE GENOMIC DNA]</scope>
    <source>
        <strain evidence="2 3">DSM 8251</strain>
    </source>
</reference>
<dbReference type="InterPro" id="IPR051599">
    <property type="entry name" value="Cell_Envelope_Assoc"/>
</dbReference>
<dbReference type="AlphaFoldDB" id="A0A542Z8E4"/>
<evidence type="ECO:0000313" key="2">
    <source>
        <dbReference type="EMBL" id="TQL56571.1"/>
    </source>
</evidence>
<dbReference type="Pfam" id="PF02698">
    <property type="entry name" value="DUF218"/>
    <property type="match status" value="1"/>
</dbReference>
<dbReference type="Proteomes" id="UP000316196">
    <property type="component" value="Unassembled WGS sequence"/>
</dbReference>
<accession>A0A542Z8E4</accession>
<sequence>MPKALRRILGACLGMAVVGVVFVVVIESAVTACAKGRTHGVADVPERPVALVLGAQIYPDGTPSPFLKGRLDLAADLYEAGKVSVILVSGDNRQEHYNEPDGMRNYLIRKGIPASKVVADYAGFDTYDSCVRAKRIFGVDQLTVVTQEYHLPRAVATCTMVGVDSTGVGDVSVKRQSRTWYQGEVREWMANIKMVWDVGTRREPTLGPRETSVQEALES</sequence>
<feature type="domain" description="DUF218" evidence="1">
    <location>
        <begin position="49"/>
        <end position="166"/>
    </location>
</feature>
<comment type="caution">
    <text evidence="2">The sequence shown here is derived from an EMBL/GenBank/DDBJ whole genome shotgun (WGS) entry which is preliminary data.</text>
</comment>
<dbReference type="PANTHER" id="PTHR30336:SF6">
    <property type="entry name" value="INTEGRAL MEMBRANE PROTEIN"/>
    <property type="match status" value="1"/>
</dbReference>
<dbReference type="PANTHER" id="PTHR30336">
    <property type="entry name" value="INNER MEMBRANE PROTEIN, PROBABLE PERMEASE"/>
    <property type="match status" value="1"/>
</dbReference>
<dbReference type="EMBL" id="VFOR01000004">
    <property type="protein sequence ID" value="TQL56571.1"/>
    <property type="molecule type" value="Genomic_DNA"/>
</dbReference>
<name>A0A542Z8E4_9ACTN</name>
<dbReference type="RefSeq" id="WP_246044409.1">
    <property type="nucleotide sequence ID" value="NZ_BAAAMD010000002.1"/>
</dbReference>
<gene>
    <name evidence="2" type="ORF">FB460_2461</name>
</gene>
<dbReference type="CDD" id="cd06259">
    <property type="entry name" value="YdcF-like"/>
    <property type="match status" value="1"/>
</dbReference>
<evidence type="ECO:0000259" key="1">
    <source>
        <dbReference type="Pfam" id="PF02698"/>
    </source>
</evidence>
<organism evidence="2 3">
    <name type="scientific">Propioniferax innocua</name>
    <dbReference type="NCBI Taxonomy" id="1753"/>
    <lineage>
        <taxon>Bacteria</taxon>
        <taxon>Bacillati</taxon>
        <taxon>Actinomycetota</taxon>
        <taxon>Actinomycetes</taxon>
        <taxon>Propionibacteriales</taxon>
        <taxon>Propionibacteriaceae</taxon>
        <taxon>Propioniferax</taxon>
    </lineage>
</organism>
<protein>
    <submittedName>
        <fullName evidence="2">Vancomycin permeability regulator SanA</fullName>
    </submittedName>
</protein>
<dbReference type="GO" id="GO:0005886">
    <property type="term" value="C:plasma membrane"/>
    <property type="evidence" value="ECO:0007669"/>
    <property type="project" value="TreeGrafter"/>
</dbReference>